<dbReference type="CDD" id="cd02440">
    <property type="entry name" value="AdoMet_MTases"/>
    <property type="match status" value="1"/>
</dbReference>
<evidence type="ECO:0000256" key="5">
    <source>
        <dbReference type="ARBA" id="ARBA00048763"/>
    </source>
</evidence>
<comment type="catalytic activity">
    <reaction evidence="4">
        <text>a 5'-end (N(7)-methyl 5'-triphosphoguanosine)-ribonucleoside in snoRNA + S-adenosyl-L-methionine = a 5'-end (N(2),N(7)-dimethyl 5'-triphosphoguanosine)-ribonucleoside in snoRNA + S-adenosyl-L-homocysteine + H(+)</text>
        <dbReference type="Rhea" id="RHEA:78475"/>
        <dbReference type="Rhea" id="RHEA-COMP:19086"/>
        <dbReference type="Rhea" id="RHEA-COMP:19088"/>
        <dbReference type="ChEBI" id="CHEBI:15378"/>
        <dbReference type="ChEBI" id="CHEBI:57856"/>
        <dbReference type="ChEBI" id="CHEBI:59789"/>
        <dbReference type="ChEBI" id="CHEBI:156461"/>
        <dbReference type="ChEBI" id="CHEBI:172880"/>
    </reaction>
    <physiologicalReaction direction="left-to-right" evidence="4">
        <dbReference type="Rhea" id="RHEA:78476"/>
    </physiologicalReaction>
</comment>
<feature type="region of interest" description="Disordered" evidence="8">
    <location>
        <begin position="370"/>
        <end position="419"/>
    </location>
</feature>
<organism evidence="10">
    <name type="scientific">Chloropicon roscoffensis</name>
    <dbReference type="NCBI Taxonomy" id="1461544"/>
    <lineage>
        <taxon>Eukaryota</taxon>
        <taxon>Viridiplantae</taxon>
        <taxon>Chlorophyta</taxon>
        <taxon>Chloropicophyceae</taxon>
        <taxon>Chloropicales</taxon>
        <taxon>Chloropicaceae</taxon>
        <taxon>Chloropicon</taxon>
    </lineage>
</organism>
<evidence type="ECO:0000313" key="10">
    <source>
        <dbReference type="EMBL" id="CAE0188085.1"/>
    </source>
</evidence>
<evidence type="ECO:0000259" key="9">
    <source>
        <dbReference type="PROSITE" id="PS50020"/>
    </source>
</evidence>
<evidence type="ECO:0000256" key="6">
    <source>
        <dbReference type="ARBA" id="ARBA00049075"/>
    </source>
</evidence>
<reference evidence="10" key="1">
    <citation type="submission" date="2021-01" db="EMBL/GenBank/DDBJ databases">
        <authorList>
            <person name="Corre E."/>
            <person name="Pelletier E."/>
            <person name="Niang G."/>
            <person name="Scheremetjew M."/>
            <person name="Finn R."/>
            <person name="Kale V."/>
            <person name="Holt S."/>
            <person name="Cochrane G."/>
            <person name="Meng A."/>
            <person name="Brown T."/>
            <person name="Cohen L."/>
        </authorList>
    </citation>
    <scope>NUCLEOTIDE SEQUENCE</scope>
    <source>
        <strain evidence="10">RCC1871</strain>
    </source>
</reference>
<feature type="region of interest" description="Disordered" evidence="8">
    <location>
        <begin position="91"/>
        <end position="120"/>
    </location>
</feature>
<protein>
    <recommendedName>
        <fullName evidence="1">Trimethylguanosine synthase</fullName>
    </recommendedName>
    <alternativeName>
        <fullName evidence="7">Cap-specific guanine-N(2) methyltransferase</fullName>
    </alternativeName>
</protein>
<dbReference type="AlphaFoldDB" id="A0A7S3FM60"/>
<evidence type="ECO:0000256" key="2">
    <source>
        <dbReference type="ARBA" id="ARBA00025783"/>
    </source>
</evidence>
<comment type="catalytic activity">
    <reaction evidence="6">
        <text>a 5'-end (N(7)-methyl 5'-triphosphoguanosine)-ribonucleoside in snRNA + S-adenosyl-L-methionine = a 5'-end (N(2),N(7)-dimethyl 5'-triphosphoguanosine)-ribonucleoside in snRNA + S-adenosyl-L-homocysteine + H(+)</text>
        <dbReference type="Rhea" id="RHEA:78471"/>
        <dbReference type="Rhea" id="RHEA-COMP:19085"/>
        <dbReference type="Rhea" id="RHEA-COMP:19087"/>
        <dbReference type="ChEBI" id="CHEBI:15378"/>
        <dbReference type="ChEBI" id="CHEBI:57856"/>
        <dbReference type="ChEBI" id="CHEBI:59789"/>
        <dbReference type="ChEBI" id="CHEBI:156461"/>
        <dbReference type="ChEBI" id="CHEBI:172880"/>
    </reaction>
    <physiologicalReaction direction="left-to-right" evidence="6">
        <dbReference type="Rhea" id="RHEA:78472"/>
    </physiologicalReaction>
</comment>
<accession>A0A7S3FM60</accession>
<comment type="catalytic activity">
    <reaction evidence="3">
        <text>a 5'-end (N(2),N(7)-dimethyl 5'-triphosphoguanosine)-ribonucleoside in snoRNA + S-adenosyl-L-methionine = a 5'-end (N(2),N(2),N(7)-trimethyl 5'-triphosphoguanosine)-ribonucleoside in snoRNA + S-adenosyl-L-homocysteine + H(+)</text>
        <dbReference type="Rhea" id="RHEA:78507"/>
        <dbReference type="Rhea" id="RHEA-COMP:19088"/>
        <dbReference type="Rhea" id="RHEA-COMP:19090"/>
        <dbReference type="ChEBI" id="CHEBI:15378"/>
        <dbReference type="ChEBI" id="CHEBI:57856"/>
        <dbReference type="ChEBI" id="CHEBI:59789"/>
        <dbReference type="ChEBI" id="CHEBI:167623"/>
        <dbReference type="ChEBI" id="CHEBI:172880"/>
    </reaction>
    <physiologicalReaction direction="left-to-right" evidence="3">
        <dbReference type="Rhea" id="RHEA:78508"/>
    </physiologicalReaction>
</comment>
<comment type="catalytic activity">
    <reaction evidence="5">
        <text>a 5'-end (N(2),N(7)-dimethyl 5'-triphosphoguanosine)-ribonucleoside in snRNA + S-adenosyl-L-methionine = a 5'-end (N(2),N(2),N(7)-trimethyl 5'-triphosphoguanosine)-ribonucleoside in snRNA + S-adenosyl-L-homocysteine + H(+)</text>
        <dbReference type="Rhea" id="RHEA:78479"/>
        <dbReference type="Rhea" id="RHEA-COMP:19087"/>
        <dbReference type="Rhea" id="RHEA-COMP:19089"/>
        <dbReference type="ChEBI" id="CHEBI:15378"/>
        <dbReference type="ChEBI" id="CHEBI:57856"/>
        <dbReference type="ChEBI" id="CHEBI:59789"/>
        <dbReference type="ChEBI" id="CHEBI:167623"/>
        <dbReference type="ChEBI" id="CHEBI:172880"/>
    </reaction>
    <physiologicalReaction direction="left-to-right" evidence="5">
        <dbReference type="Rhea" id="RHEA:78480"/>
    </physiologicalReaction>
</comment>
<name>A0A7S3FM60_9CHLO</name>
<dbReference type="InterPro" id="IPR019012">
    <property type="entry name" value="RNA_cap_Gua-N2-MeTrfase"/>
</dbReference>
<gene>
    <name evidence="10" type="ORF">CROS1456_LOCUS1153</name>
</gene>
<evidence type="ECO:0000256" key="3">
    <source>
        <dbReference type="ARBA" id="ARBA00047418"/>
    </source>
</evidence>
<dbReference type="InterPro" id="IPR029063">
    <property type="entry name" value="SAM-dependent_MTases_sf"/>
</dbReference>
<sequence length="419" mass="45005">MAGGSSSGEGGFARETAWGWNDAYRRERGALVAEQRATRAGPIDQWPHSPMAISNLNYSASDTGSDCDDYDEDAESLRAQLESMDLPLSFGSSKGAGAEGNGVAGNRKLSPTMASSPPSEDSRAVRDLWYAVLDEEWGVPYFYCDRTGESKWSPPEEELDFVFPLFDLDAAPGGRALADKLVGRLLPQTRDHNKYWQKRHSLFSKFERGVRMDATAWFSVTPEKLAEHHAETIAGLLSKGGLGRGVGASESSGGAGLVVLDAFAGVGGNAIQLARRAEITRVLACEISPELCSMGRSNAQLYGVQCKLDFLCCDCFDLALGRRESGDWPPLRSAVDAVFLSPPWGGPSSFAAGGGPMDKALSGAPRVDRGVGPQGFGRGEGVRSVPSQTELRPGRGDHEGGWGRRRGFSRGEELRVRQL</sequence>
<evidence type="ECO:0000256" key="4">
    <source>
        <dbReference type="ARBA" id="ARBA00048740"/>
    </source>
</evidence>
<feature type="compositionally biased region" description="Basic and acidic residues" evidence="8">
    <location>
        <begin position="392"/>
        <end position="402"/>
    </location>
</feature>
<dbReference type="InterPro" id="IPR001202">
    <property type="entry name" value="WW_dom"/>
</dbReference>
<dbReference type="Gene3D" id="3.40.50.150">
    <property type="entry name" value="Vaccinia Virus protein VP39"/>
    <property type="match status" value="1"/>
</dbReference>
<dbReference type="GO" id="GO:0071164">
    <property type="term" value="F:RNA cap trimethylguanosine synthase activity"/>
    <property type="evidence" value="ECO:0007669"/>
    <property type="project" value="TreeGrafter"/>
</dbReference>
<dbReference type="PANTHER" id="PTHR14741">
    <property type="entry name" value="S-ADENOSYLMETHIONINE-DEPENDENT METHYLTRANSFERASE RELATED"/>
    <property type="match status" value="1"/>
</dbReference>
<evidence type="ECO:0000256" key="8">
    <source>
        <dbReference type="SAM" id="MobiDB-lite"/>
    </source>
</evidence>
<dbReference type="SUPFAM" id="SSF53335">
    <property type="entry name" value="S-adenosyl-L-methionine-dependent methyltransferases"/>
    <property type="match status" value="1"/>
</dbReference>
<comment type="similarity">
    <text evidence="2">Belongs to the methyltransferase superfamily. Trimethylguanosine synthase family.</text>
</comment>
<dbReference type="PANTHER" id="PTHR14741:SF32">
    <property type="entry name" value="TRIMETHYLGUANOSINE SYNTHASE"/>
    <property type="match status" value="1"/>
</dbReference>
<dbReference type="PROSITE" id="PS50020">
    <property type="entry name" value="WW_DOMAIN_2"/>
    <property type="match status" value="1"/>
</dbReference>
<dbReference type="GO" id="GO:0005634">
    <property type="term" value="C:nucleus"/>
    <property type="evidence" value="ECO:0007669"/>
    <property type="project" value="TreeGrafter"/>
</dbReference>
<evidence type="ECO:0000256" key="1">
    <source>
        <dbReference type="ARBA" id="ARBA00018517"/>
    </source>
</evidence>
<dbReference type="EMBL" id="HBHZ01001462">
    <property type="protein sequence ID" value="CAE0188085.1"/>
    <property type="molecule type" value="Transcribed_RNA"/>
</dbReference>
<dbReference type="Pfam" id="PF09445">
    <property type="entry name" value="Methyltransf_15"/>
    <property type="match status" value="1"/>
</dbReference>
<feature type="compositionally biased region" description="Basic and acidic residues" evidence="8">
    <location>
        <begin position="409"/>
        <end position="419"/>
    </location>
</feature>
<proteinExistence type="inferred from homology"/>
<feature type="domain" description="WW" evidence="9">
    <location>
        <begin position="123"/>
        <end position="157"/>
    </location>
</feature>
<evidence type="ECO:0000256" key="7">
    <source>
        <dbReference type="ARBA" id="ARBA00049790"/>
    </source>
</evidence>